<feature type="compositionally biased region" description="Pro residues" evidence="1">
    <location>
        <begin position="19"/>
        <end position="29"/>
    </location>
</feature>
<reference evidence="2 3" key="1">
    <citation type="submission" date="2020-03" db="EMBL/GenBank/DDBJ databases">
        <title>Roseomonas selenitidurans sp. nov. isolated from urban soil.</title>
        <authorList>
            <person name="Liu H."/>
        </authorList>
    </citation>
    <scope>NUCLEOTIDE SEQUENCE [LARGE SCALE GENOMIC DNA]</scope>
    <source>
        <strain evidence="2 3">BU-1</strain>
    </source>
</reference>
<accession>A0ABX1E5H9</accession>
<comment type="caution">
    <text evidence="2">The sequence shown here is derived from an EMBL/GenBank/DDBJ whole genome shotgun (WGS) entry which is preliminary data.</text>
</comment>
<name>A0ABX1E5H9_9PROT</name>
<evidence type="ECO:0000313" key="3">
    <source>
        <dbReference type="Proteomes" id="UP000787635"/>
    </source>
</evidence>
<gene>
    <name evidence="2" type="ORF">HEQ75_04905</name>
</gene>
<evidence type="ECO:0000256" key="1">
    <source>
        <dbReference type="SAM" id="MobiDB-lite"/>
    </source>
</evidence>
<evidence type="ECO:0000313" key="2">
    <source>
        <dbReference type="EMBL" id="NKC30190.1"/>
    </source>
</evidence>
<proteinExistence type="predicted"/>
<sequence>MTALATRPTRRPEPALLPATPPAPRPPSPALAQAMALALRATESRPDNPDRLSQDLAQAVAAEARHRLEATEAALGQRAEPAAIQAWVMRVIALIGHPRDPDEIAGKLAALTDRLGELPRRCLTKRSAGLVADAAGNFFPSARDLVRLLLPEASDLEHERRRLRAILARAEPPPRPPVLTAEERAAMSAKARAYAAEVATLEAARKAAECRGEPADAAARRRAMQPETSEEEIRAMAATAGAGAALARMRLVVAERLRSKVGSAA</sequence>
<dbReference type="EMBL" id="JAAVNE010000005">
    <property type="protein sequence ID" value="NKC30190.1"/>
    <property type="molecule type" value="Genomic_DNA"/>
</dbReference>
<dbReference type="RefSeq" id="WP_168027811.1">
    <property type="nucleotide sequence ID" value="NZ_JAAVNE010000005.1"/>
</dbReference>
<protein>
    <submittedName>
        <fullName evidence="2">Uncharacterized protein</fullName>
    </submittedName>
</protein>
<feature type="region of interest" description="Disordered" evidence="1">
    <location>
        <begin position="1"/>
        <end position="30"/>
    </location>
</feature>
<organism evidence="2 3">
    <name type="scientific">Falsiroseomonas selenitidurans</name>
    <dbReference type="NCBI Taxonomy" id="2716335"/>
    <lineage>
        <taxon>Bacteria</taxon>
        <taxon>Pseudomonadati</taxon>
        <taxon>Pseudomonadota</taxon>
        <taxon>Alphaproteobacteria</taxon>
        <taxon>Acetobacterales</taxon>
        <taxon>Roseomonadaceae</taxon>
        <taxon>Falsiroseomonas</taxon>
    </lineage>
</organism>
<keyword evidence="3" id="KW-1185">Reference proteome</keyword>
<dbReference type="Proteomes" id="UP000787635">
    <property type="component" value="Unassembled WGS sequence"/>
</dbReference>